<evidence type="ECO:0000259" key="3">
    <source>
        <dbReference type="Pfam" id="PF00586"/>
    </source>
</evidence>
<keyword evidence="2" id="KW-0067">ATP-binding</keyword>
<dbReference type="Gene3D" id="3.90.650.10">
    <property type="entry name" value="PurM-like C-terminal domain"/>
    <property type="match status" value="1"/>
</dbReference>
<comment type="caution">
    <text evidence="5">The sequence shown here is derived from an EMBL/GenBank/DDBJ whole genome shotgun (WGS) entry which is preliminary data.</text>
</comment>
<dbReference type="Gene3D" id="3.30.1330.10">
    <property type="entry name" value="PurM-like, N-terminal domain"/>
    <property type="match status" value="1"/>
</dbReference>
<dbReference type="RefSeq" id="WP_309938646.1">
    <property type="nucleotide sequence ID" value="NZ_AP025305.1"/>
</dbReference>
<feature type="binding site" evidence="2">
    <location>
        <position position="53"/>
    </location>
    <ligand>
        <name>Mg(2+)</name>
        <dbReference type="ChEBI" id="CHEBI:18420"/>
        <label>1</label>
    </ligand>
</feature>
<feature type="binding site" evidence="2">
    <location>
        <position position="237"/>
    </location>
    <ligand>
        <name>ATP</name>
        <dbReference type="ChEBI" id="CHEBI:30616"/>
    </ligand>
</feature>
<sequence length="346" mass="37959">MQQNRTELGALGEFGLIDKLTDGVELNDNGTVLGVGDDAAILNPSKGLQVVSTDMLVEGVHFDLSYVPLQHLGYKAISVNVSDVAAMNCVPKQVTVSIAVSNRFSLEAMEALYSGVKAACQNFKVDLVGGDTTSSRSGLVISVTVLGESSNNQEPVRRSGAKEGDILCATGDLGGAFVGLQVLERQKVEYLANPEMQPDIEKYAYVVQRQLKPEARMDIIHELSELEIKPTSMIDVSDGLASEVFHLSKHSGIGFNIYEDKVPIDRETYNTAVEFNLDPITCALNGGEDYELLFTIDQEDYKKLEKHYDIHFIGYAQELSKGINLITKQQNVVPIQAQGWNHFNEK</sequence>
<reference evidence="5" key="1">
    <citation type="submission" date="2023-07" db="EMBL/GenBank/DDBJ databases">
        <title>Genomic Encyclopedia of Type Strains, Phase IV (KMG-IV): sequencing the most valuable type-strain genomes for metagenomic binning, comparative biology and taxonomic classification.</title>
        <authorList>
            <person name="Goeker M."/>
        </authorList>
    </citation>
    <scope>NUCLEOTIDE SEQUENCE</scope>
    <source>
        <strain evidence="5">DSM 26174</strain>
    </source>
</reference>
<feature type="binding site" evidence="2">
    <location>
        <begin position="130"/>
        <end position="131"/>
    </location>
    <ligand>
        <name>ATP</name>
        <dbReference type="ChEBI" id="CHEBI:30616"/>
    </ligand>
</feature>
<dbReference type="GO" id="GO:0009229">
    <property type="term" value="P:thiamine diphosphate biosynthetic process"/>
    <property type="evidence" value="ECO:0007669"/>
    <property type="project" value="UniProtKB-UniRule"/>
</dbReference>
<evidence type="ECO:0000256" key="2">
    <source>
        <dbReference type="HAMAP-Rule" id="MF_02128"/>
    </source>
</evidence>
<evidence type="ECO:0000256" key="1">
    <source>
        <dbReference type="ARBA" id="ARBA00022977"/>
    </source>
</evidence>
<keyword evidence="1 2" id="KW-0784">Thiamine biosynthesis</keyword>
<accession>A0AAE4BSQ4</accession>
<dbReference type="GO" id="GO:0009228">
    <property type="term" value="P:thiamine biosynthetic process"/>
    <property type="evidence" value="ECO:0007669"/>
    <property type="project" value="UniProtKB-KW"/>
</dbReference>
<feature type="binding site" evidence="2">
    <location>
        <position position="83"/>
    </location>
    <ligand>
        <name>Mg(2+)</name>
        <dbReference type="ChEBI" id="CHEBI:18420"/>
        <label>2</label>
    </ligand>
</feature>
<dbReference type="GO" id="GO:0005524">
    <property type="term" value="F:ATP binding"/>
    <property type="evidence" value="ECO:0007669"/>
    <property type="project" value="UniProtKB-UniRule"/>
</dbReference>
<feature type="binding site" evidence="2">
    <location>
        <position position="238"/>
    </location>
    <ligand>
        <name>Mg(2+)</name>
        <dbReference type="ChEBI" id="CHEBI:18420"/>
        <label>5</label>
    </ligand>
</feature>
<dbReference type="PANTHER" id="PTHR30270:SF0">
    <property type="entry name" value="THIAMINE-MONOPHOSPHATE KINASE"/>
    <property type="match status" value="1"/>
</dbReference>
<dbReference type="Pfam" id="PF00586">
    <property type="entry name" value="AIRS"/>
    <property type="match status" value="1"/>
</dbReference>
<evidence type="ECO:0000313" key="5">
    <source>
        <dbReference type="EMBL" id="MDR6239110.1"/>
    </source>
</evidence>
<feature type="binding site" evidence="2">
    <location>
        <position position="83"/>
    </location>
    <ligand>
        <name>Mg(2+)</name>
        <dbReference type="ChEBI" id="CHEBI:18420"/>
        <label>3</label>
    </ligand>
</feature>
<comment type="function">
    <text evidence="2">Catalyzes the ATP-dependent phosphorylation of thiamine-monophosphate (TMP) to form thiamine-pyrophosphate (TPP), the active form of vitamin B1.</text>
</comment>
<dbReference type="GO" id="GO:0009030">
    <property type="term" value="F:thiamine-phosphate kinase activity"/>
    <property type="evidence" value="ECO:0007669"/>
    <property type="project" value="UniProtKB-UniRule"/>
</dbReference>
<dbReference type="CDD" id="cd02194">
    <property type="entry name" value="ThiL"/>
    <property type="match status" value="1"/>
</dbReference>
<organism evidence="5 6">
    <name type="scientific">Aureibacter tunicatorum</name>
    <dbReference type="NCBI Taxonomy" id="866807"/>
    <lineage>
        <taxon>Bacteria</taxon>
        <taxon>Pseudomonadati</taxon>
        <taxon>Bacteroidota</taxon>
        <taxon>Cytophagia</taxon>
        <taxon>Cytophagales</taxon>
        <taxon>Persicobacteraceae</taxon>
        <taxon>Aureibacter</taxon>
    </lineage>
</organism>
<protein>
    <recommendedName>
        <fullName evidence="2">Thiamine-monophosphate kinase</fullName>
        <shortName evidence="2">TMP kinase</shortName>
        <shortName evidence="2">Thiamine-phosphate kinase</shortName>
        <ecNumber evidence="2">2.7.4.16</ecNumber>
    </recommendedName>
</protein>
<proteinExistence type="inferred from homology"/>
<dbReference type="PIRSF" id="PIRSF005303">
    <property type="entry name" value="Thiam_monoph_kin"/>
    <property type="match status" value="1"/>
</dbReference>
<keyword evidence="2 5" id="KW-0808">Transferase</keyword>
<dbReference type="InterPro" id="IPR036676">
    <property type="entry name" value="PurM-like_C_sf"/>
</dbReference>
<feature type="binding site" evidence="2">
    <location>
        <position position="340"/>
    </location>
    <ligand>
        <name>substrate</name>
    </ligand>
</feature>
<feature type="binding site" evidence="2">
    <location>
        <position position="131"/>
    </location>
    <ligand>
        <name>Mg(2+)</name>
        <dbReference type="ChEBI" id="CHEBI:18420"/>
        <label>1</label>
    </ligand>
</feature>
<feature type="binding site" evidence="2">
    <location>
        <position position="38"/>
    </location>
    <ligand>
        <name>Mg(2+)</name>
        <dbReference type="ChEBI" id="CHEBI:18420"/>
        <label>3</label>
    </ligand>
</feature>
<feature type="binding site" evidence="2">
    <location>
        <position position="54"/>
    </location>
    <ligand>
        <name>Mg(2+)</name>
        <dbReference type="ChEBI" id="CHEBI:18420"/>
        <label>1</label>
    </ligand>
</feature>
<keyword evidence="6" id="KW-1185">Reference proteome</keyword>
<dbReference type="InterPro" id="IPR006283">
    <property type="entry name" value="ThiL-like"/>
</dbReference>
<feature type="binding site" evidence="2">
    <location>
        <position position="235"/>
    </location>
    <ligand>
        <name>Mg(2+)</name>
        <dbReference type="ChEBI" id="CHEBI:18420"/>
        <label>3</label>
    </ligand>
</feature>
<feature type="binding site" evidence="2">
    <location>
        <position position="83"/>
    </location>
    <ligand>
        <name>Mg(2+)</name>
        <dbReference type="ChEBI" id="CHEBI:18420"/>
        <label>4</label>
    </ligand>
</feature>
<dbReference type="InterPro" id="IPR010918">
    <property type="entry name" value="PurM-like_C_dom"/>
</dbReference>
<dbReference type="SUPFAM" id="SSF56042">
    <property type="entry name" value="PurM C-terminal domain-like"/>
    <property type="match status" value="1"/>
</dbReference>
<keyword evidence="2" id="KW-0479">Metal-binding</keyword>
<dbReference type="EMBL" id="JAVDQD010000002">
    <property type="protein sequence ID" value="MDR6239110.1"/>
    <property type="molecule type" value="Genomic_DNA"/>
</dbReference>
<dbReference type="PANTHER" id="PTHR30270">
    <property type="entry name" value="THIAMINE-MONOPHOSPHATE KINASE"/>
    <property type="match status" value="1"/>
</dbReference>
<evidence type="ECO:0000259" key="4">
    <source>
        <dbReference type="Pfam" id="PF02769"/>
    </source>
</evidence>
<feature type="domain" description="PurM-like C-terminal" evidence="4">
    <location>
        <begin position="162"/>
        <end position="288"/>
    </location>
</feature>
<feature type="binding site" evidence="2">
    <location>
        <position position="52"/>
    </location>
    <ligand>
        <name>Mg(2+)</name>
        <dbReference type="ChEBI" id="CHEBI:18420"/>
        <label>4</label>
    </ligand>
</feature>
<dbReference type="AlphaFoldDB" id="A0AAE4BSQ4"/>
<comment type="pathway">
    <text evidence="2">Cofactor biosynthesis; thiamine diphosphate biosynthesis; thiamine diphosphate from thiamine phosphate: step 1/1.</text>
</comment>
<comment type="miscellaneous">
    <text evidence="2">Reaction mechanism of ThiL seems to utilize a direct, inline transfer of the gamma-phosphate of ATP to TMP rather than a phosphorylated enzyme intermediate.</text>
</comment>
<keyword evidence="2" id="KW-0460">Magnesium</keyword>
<name>A0AAE4BSQ4_9BACT</name>
<feature type="binding site" evidence="2">
    <location>
        <position position="61"/>
    </location>
    <ligand>
        <name>substrate</name>
    </ligand>
</feature>
<comment type="similarity">
    <text evidence="2">Belongs to the thiamine-monophosphate kinase family.</text>
</comment>
<dbReference type="Proteomes" id="UP001185092">
    <property type="component" value="Unassembled WGS sequence"/>
</dbReference>
<dbReference type="InterPro" id="IPR036921">
    <property type="entry name" value="PurM-like_N_sf"/>
</dbReference>
<keyword evidence="2" id="KW-0547">Nucleotide-binding</keyword>
<feature type="binding site" evidence="2">
    <location>
        <position position="113"/>
    </location>
    <ligand>
        <name>ATP</name>
        <dbReference type="ChEBI" id="CHEBI:30616"/>
    </ligand>
</feature>
<feature type="domain" description="PurM-like N-terminal" evidence="3">
    <location>
        <begin position="36"/>
        <end position="148"/>
    </location>
</feature>
<dbReference type="Pfam" id="PF02769">
    <property type="entry name" value="AIRS_C"/>
    <property type="match status" value="1"/>
</dbReference>
<feature type="binding site" evidence="2">
    <location>
        <position position="158"/>
    </location>
    <ligand>
        <name>ATP</name>
        <dbReference type="ChEBI" id="CHEBI:30616"/>
    </ligand>
</feature>
<comment type="catalytic activity">
    <reaction evidence="2">
        <text>thiamine phosphate + ATP = thiamine diphosphate + ADP</text>
        <dbReference type="Rhea" id="RHEA:15913"/>
        <dbReference type="ChEBI" id="CHEBI:30616"/>
        <dbReference type="ChEBI" id="CHEBI:37575"/>
        <dbReference type="ChEBI" id="CHEBI:58937"/>
        <dbReference type="ChEBI" id="CHEBI:456216"/>
        <dbReference type="EC" id="2.7.4.16"/>
    </reaction>
</comment>
<dbReference type="SUPFAM" id="SSF55326">
    <property type="entry name" value="PurM N-terminal domain-like"/>
    <property type="match status" value="1"/>
</dbReference>
<dbReference type="EC" id="2.7.4.16" evidence="2"/>
<feature type="binding site" evidence="2">
    <location>
        <position position="288"/>
    </location>
    <ligand>
        <name>substrate</name>
    </ligand>
</feature>
<dbReference type="HAMAP" id="MF_02128">
    <property type="entry name" value="TMP_kinase"/>
    <property type="match status" value="1"/>
</dbReference>
<feature type="binding site" evidence="2">
    <location>
        <position position="54"/>
    </location>
    <ligand>
        <name>Mg(2+)</name>
        <dbReference type="ChEBI" id="CHEBI:18420"/>
        <label>2</label>
    </ligand>
</feature>
<dbReference type="NCBIfam" id="TIGR01379">
    <property type="entry name" value="thiL"/>
    <property type="match status" value="1"/>
</dbReference>
<evidence type="ECO:0000313" key="6">
    <source>
        <dbReference type="Proteomes" id="UP001185092"/>
    </source>
</evidence>
<gene>
    <name evidence="2" type="primary">thiL</name>
    <name evidence="5" type="ORF">HNQ88_002147</name>
</gene>
<dbReference type="GO" id="GO:0000287">
    <property type="term" value="F:magnesium ion binding"/>
    <property type="evidence" value="ECO:0007669"/>
    <property type="project" value="UniProtKB-UniRule"/>
</dbReference>
<keyword evidence="2 5" id="KW-0418">Kinase</keyword>
<feature type="binding site" evidence="2">
    <location>
        <position position="38"/>
    </location>
    <ligand>
        <name>Mg(2+)</name>
        <dbReference type="ChEBI" id="CHEBI:18420"/>
        <label>4</label>
    </ligand>
</feature>
<dbReference type="InterPro" id="IPR016188">
    <property type="entry name" value="PurM-like_N"/>
</dbReference>